<gene>
    <name evidence="1" type="ORF">SLS58_010087</name>
</gene>
<evidence type="ECO:0008006" key="3">
    <source>
        <dbReference type="Google" id="ProtNLM"/>
    </source>
</evidence>
<sequence length="65" mass="7373">MSLWQKYRSSAPKTRLLFGLGLLAWGTIGLYSTQATERAFDMVPTDEDKRKLDQAIPKISVVDKE</sequence>
<reference evidence="1 2" key="1">
    <citation type="journal article" date="2023" name="Plant Dis.">
        <title>First Report of Diplodia intermedia Causing Canker and Dieback Diseases on Apple Trees in Canada.</title>
        <authorList>
            <person name="Ellouze W."/>
            <person name="Ilyukhin E."/>
            <person name="Sulman M."/>
            <person name="Ali S."/>
        </authorList>
    </citation>
    <scope>NUCLEOTIDE SEQUENCE [LARGE SCALE GENOMIC DNA]</scope>
    <source>
        <strain evidence="1 2">M45-28</strain>
    </source>
</reference>
<name>A0ABR3T8U3_9PEZI</name>
<dbReference type="Proteomes" id="UP001521184">
    <property type="component" value="Unassembled WGS sequence"/>
</dbReference>
<protein>
    <recommendedName>
        <fullName evidence="3">Cytochrome c oxidase assembly factor 3</fullName>
    </recommendedName>
</protein>
<comment type="caution">
    <text evidence="1">The sequence shown here is derived from an EMBL/GenBank/DDBJ whole genome shotgun (WGS) entry which is preliminary data.</text>
</comment>
<keyword evidence="2" id="KW-1185">Reference proteome</keyword>
<accession>A0ABR3T8U3</accession>
<dbReference type="EMBL" id="JAKEKT020000110">
    <property type="protein sequence ID" value="KAL1635724.1"/>
    <property type="molecule type" value="Genomic_DNA"/>
</dbReference>
<evidence type="ECO:0000313" key="1">
    <source>
        <dbReference type="EMBL" id="KAL1635724.1"/>
    </source>
</evidence>
<proteinExistence type="predicted"/>
<evidence type="ECO:0000313" key="2">
    <source>
        <dbReference type="Proteomes" id="UP001521184"/>
    </source>
</evidence>
<organism evidence="1 2">
    <name type="scientific">Diplodia intermedia</name>
    <dbReference type="NCBI Taxonomy" id="856260"/>
    <lineage>
        <taxon>Eukaryota</taxon>
        <taxon>Fungi</taxon>
        <taxon>Dikarya</taxon>
        <taxon>Ascomycota</taxon>
        <taxon>Pezizomycotina</taxon>
        <taxon>Dothideomycetes</taxon>
        <taxon>Dothideomycetes incertae sedis</taxon>
        <taxon>Botryosphaeriales</taxon>
        <taxon>Botryosphaeriaceae</taxon>
        <taxon>Diplodia</taxon>
    </lineage>
</organism>